<protein>
    <recommendedName>
        <fullName evidence="4">CDP-alcohol phosphatidyltransferase</fullName>
    </recommendedName>
</protein>
<feature type="transmembrane region" description="Helical" evidence="1">
    <location>
        <begin position="109"/>
        <end position="132"/>
    </location>
</feature>
<dbReference type="EMBL" id="PDVP01000015">
    <property type="protein sequence ID" value="PHP65475.1"/>
    <property type="molecule type" value="Genomic_DNA"/>
</dbReference>
<feature type="transmembrane region" description="Helical" evidence="1">
    <location>
        <begin position="148"/>
        <end position="167"/>
    </location>
</feature>
<name>A0A2G1QIX8_9HYPH</name>
<feature type="transmembrane region" description="Helical" evidence="1">
    <location>
        <begin position="42"/>
        <end position="61"/>
    </location>
</feature>
<proteinExistence type="predicted"/>
<reference evidence="2 3" key="1">
    <citation type="submission" date="2017-10" db="EMBL/GenBank/DDBJ databases">
        <title>Sedimentibacterium mangrovi gen. nov., sp. nov., a novel member of family Phyllobacteriacea isolated from mangrove sediment.</title>
        <authorList>
            <person name="Liao H."/>
            <person name="Tian Y."/>
        </authorList>
    </citation>
    <scope>NUCLEOTIDE SEQUENCE [LARGE SCALE GENOMIC DNA]</scope>
    <source>
        <strain evidence="2 3">X9-2-2</strain>
    </source>
</reference>
<dbReference type="AlphaFoldDB" id="A0A2G1QIX8"/>
<evidence type="ECO:0000313" key="2">
    <source>
        <dbReference type="EMBL" id="PHP65475.1"/>
    </source>
</evidence>
<dbReference type="Proteomes" id="UP000221168">
    <property type="component" value="Unassembled WGS sequence"/>
</dbReference>
<dbReference type="RefSeq" id="WP_099307988.1">
    <property type="nucleotide sequence ID" value="NZ_PDVP01000015.1"/>
</dbReference>
<keyword evidence="3" id="KW-1185">Reference proteome</keyword>
<comment type="caution">
    <text evidence="2">The sequence shown here is derived from an EMBL/GenBank/DDBJ whole genome shotgun (WGS) entry which is preliminary data.</text>
</comment>
<feature type="transmembrane region" description="Helical" evidence="1">
    <location>
        <begin position="173"/>
        <end position="195"/>
    </location>
</feature>
<keyword evidence="1" id="KW-0472">Membrane</keyword>
<gene>
    <name evidence="2" type="ORF">CSC94_19170</name>
</gene>
<organism evidence="2 3">
    <name type="scientific">Zhengella mangrovi</name>
    <dbReference type="NCBI Taxonomy" id="1982044"/>
    <lineage>
        <taxon>Bacteria</taxon>
        <taxon>Pseudomonadati</taxon>
        <taxon>Pseudomonadota</taxon>
        <taxon>Alphaproteobacteria</taxon>
        <taxon>Hyphomicrobiales</taxon>
        <taxon>Notoacmeibacteraceae</taxon>
        <taxon>Zhengella</taxon>
    </lineage>
</organism>
<feature type="transmembrane region" description="Helical" evidence="1">
    <location>
        <begin position="82"/>
        <end position="103"/>
    </location>
</feature>
<dbReference type="Gene3D" id="1.20.120.1760">
    <property type="match status" value="1"/>
</dbReference>
<accession>A0A2G1QIX8</accession>
<dbReference type="OrthoDB" id="9790577at2"/>
<keyword evidence="1" id="KW-1133">Transmembrane helix</keyword>
<keyword evidence="1" id="KW-0812">Transmembrane</keyword>
<evidence type="ECO:0000313" key="3">
    <source>
        <dbReference type="Proteomes" id="UP000221168"/>
    </source>
</evidence>
<sequence>MLDGWMRQRIDPGLRAMARSLAALGVSANAVTWTGWAVGMAAAAAIAAGWLGTGLVLLLASRLADGLDGAVAAINGRTGYGGYLDIVLDFVFYGAVPLAFAVLDPSANALAAAALIFTFYANGASFLAYAVLAERHSMETVARGEKSIYFTTGLAEATETIGVFVAMCLFPGWFTLLAWGFAAVCLYTAAVRIMLARRAFAGRD</sequence>
<evidence type="ECO:0008006" key="4">
    <source>
        <dbReference type="Google" id="ProtNLM"/>
    </source>
</evidence>
<evidence type="ECO:0000256" key="1">
    <source>
        <dbReference type="SAM" id="Phobius"/>
    </source>
</evidence>
<dbReference type="InterPro" id="IPR043130">
    <property type="entry name" value="CDP-OH_PTrfase_TM_dom"/>
</dbReference>